<feature type="transmembrane region" description="Helical" evidence="1">
    <location>
        <begin position="9"/>
        <end position="29"/>
    </location>
</feature>
<dbReference type="AlphaFoldDB" id="A0A5B8V168"/>
<keyword evidence="1" id="KW-0472">Membrane</keyword>
<dbReference type="RefSeq" id="WP_147033136.1">
    <property type="nucleotide sequence ID" value="NZ_CP042436.1"/>
</dbReference>
<keyword evidence="1" id="KW-1133">Transmembrane helix</keyword>
<sequence>MKHLEKTKFLLSIILIFWGLFLGIKMLSFNVGNVFFNTAFAIGYQTLPVVATYTPIYAGICIISGIYLITKVKAE</sequence>
<dbReference type="Proteomes" id="UP000321479">
    <property type="component" value="Chromosome"/>
</dbReference>
<protein>
    <submittedName>
        <fullName evidence="2">Uncharacterized protein</fullName>
    </submittedName>
</protein>
<evidence type="ECO:0000313" key="3">
    <source>
        <dbReference type="Proteomes" id="UP000321479"/>
    </source>
</evidence>
<organism evidence="2 3">
    <name type="scientific">Mucilaginibacter ginsenosidivorans</name>
    <dbReference type="NCBI Taxonomy" id="398053"/>
    <lineage>
        <taxon>Bacteria</taxon>
        <taxon>Pseudomonadati</taxon>
        <taxon>Bacteroidota</taxon>
        <taxon>Sphingobacteriia</taxon>
        <taxon>Sphingobacteriales</taxon>
        <taxon>Sphingobacteriaceae</taxon>
        <taxon>Mucilaginibacter</taxon>
    </lineage>
</organism>
<evidence type="ECO:0000256" key="1">
    <source>
        <dbReference type="SAM" id="Phobius"/>
    </source>
</evidence>
<reference evidence="2 3" key="1">
    <citation type="journal article" date="2017" name="Curr. Microbiol.">
        <title>Mucilaginibacter ginsenosidivorans sp. nov., Isolated from Soil of Ginseng Field.</title>
        <authorList>
            <person name="Kim M.M."/>
            <person name="Siddiqi M.Z."/>
            <person name="Im W.T."/>
        </authorList>
    </citation>
    <scope>NUCLEOTIDE SEQUENCE [LARGE SCALE GENOMIC DNA]</scope>
    <source>
        <strain evidence="2 3">Gsoil 3017</strain>
    </source>
</reference>
<dbReference type="KEGG" id="mgin:FRZ54_17960"/>
<feature type="transmembrane region" description="Helical" evidence="1">
    <location>
        <begin position="49"/>
        <end position="69"/>
    </location>
</feature>
<gene>
    <name evidence="2" type="ORF">FRZ54_17960</name>
</gene>
<evidence type="ECO:0000313" key="2">
    <source>
        <dbReference type="EMBL" id="QEC64381.1"/>
    </source>
</evidence>
<keyword evidence="3" id="KW-1185">Reference proteome</keyword>
<dbReference type="EMBL" id="CP042436">
    <property type="protein sequence ID" value="QEC64381.1"/>
    <property type="molecule type" value="Genomic_DNA"/>
</dbReference>
<name>A0A5B8V168_9SPHI</name>
<keyword evidence="1" id="KW-0812">Transmembrane</keyword>
<accession>A0A5B8V168</accession>
<proteinExistence type="predicted"/>